<gene>
    <name evidence="17" type="primary">NDUFA1</name>
</gene>
<keyword evidence="9" id="KW-0999">Mitochondrion inner membrane</keyword>
<evidence type="ECO:0000256" key="15">
    <source>
        <dbReference type="ARBA" id="ARBA00033255"/>
    </source>
</evidence>
<reference evidence="18" key="1">
    <citation type="submission" date="2016-04" db="EMBL/GenBank/DDBJ databases">
        <title>Polished mammalian reference genomes with single-molecule sequencing and chromosome conformation capture applied to the Capra hircus genome.</title>
        <authorList>
            <person name="Bickhart D.M."/>
            <person name="Koren S."/>
            <person name="Rosen B."/>
            <person name="Hastie A."/>
            <person name="Liachko I."/>
            <person name="Sullivan S.T."/>
            <person name="Burton J."/>
            <person name="Sayre B.L."/>
            <person name="Huson H.J."/>
            <person name="Lee J."/>
            <person name="Lam E."/>
            <person name="Kelley C.M."/>
            <person name="Hutchison J.L."/>
            <person name="Zhou Y."/>
            <person name="Sun J."/>
            <person name="Crisa A."/>
            <person name="Schwartz J.C."/>
            <person name="Hammond J.A."/>
            <person name="Schroeder S.G."/>
            <person name="Liu G.E."/>
            <person name="Dunham M."/>
            <person name="Shendure J."/>
            <person name="Sonstegard T.S."/>
            <person name="Phillippy A.M."/>
            <person name="Van Tassell C.P."/>
            <person name="Smith T.P."/>
        </authorList>
    </citation>
    <scope>NUCLEOTIDE SEQUENCE [LARGE SCALE GENOMIC DNA]</scope>
</reference>
<keyword evidence="8 16" id="KW-0812">Transmembrane</keyword>
<keyword evidence="6" id="KW-0813">Transport</keyword>
<dbReference type="Ensembl" id="ENSCHIT00010050012.1">
    <property type="protein sequence ID" value="ENSCHIP00010035557.1"/>
    <property type="gene ID" value="ENSCHIG00010026486.1"/>
</dbReference>
<evidence type="ECO:0000313" key="19">
    <source>
        <dbReference type="Proteomes" id="UP000694566"/>
    </source>
</evidence>
<dbReference type="PIRSF" id="PIRSF038095">
    <property type="entry name" value="NDUA1"/>
    <property type="match status" value="1"/>
</dbReference>
<reference evidence="19" key="2">
    <citation type="submission" date="2019-03" db="EMBL/GenBank/DDBJ databases">
        <title>Genome sequencing and reference-guided assembly of Black Bengal Goat (Capra hircus).</title>
        <authorList>
            <person name="Siddiki A.Z."/>
            <person name="Baten A."/>
            <person name="Billah M."/>
            <person name="Alam M.A.U."/>
            <person name="Shawrob K.S.M."/>
            <person name="Saha S."/>
            <person name="Chowdhury M."/>
            <person name="Rahman A.H."/>
            <person name="Stear M."/>
            <person name="Miah G."/>
            <person name="Das G.B."/>
            <person name="Hossain M.M."/>
            <person name="Kumkum M."/>
            <person name="Islam M.S."/>
            <person name="Mollah A.M."/>
            <person name="Ahsan A."/>
            <person name="Tusar F."/>
            <person name="Khan M.K.I."/>
        </authorList>
    </citation>
    <scope>NUCLEOTIDE SEQUENCE [LARGE SCALE GENOMIC DNA]</scope>
</reference>
<evidence type="ECO:0000256" key="10">
    <source>
        <dbReference type="ARBA" id="ARBA00022982"/>
    </source>
</evidence>
<evidence type="ECO:0000256" key="7">
    <source>
        <dbReference type="ARBA" id="ARBA00022660"/>
    </source>
</evidence>
<dbReference type="Pfam" id="PF15879">
    <property type="entry name" value="MWFE"/>
    <property type="match status" value="1"/>
</dbReference>
<evidence type="ECO:0000256" key="8">
    <source>
        <dbReference type="ARBA" id="ARBA00022692"/>
    </source>
</evidence>
<dbReference type="GO" id="GO:0045271">
    <property type="term" value="C:respiratory chain complex I"/>
    <property type="evidence" value="ECO:0007669"/>
    <property type="project" value="Ensembl"/>
</dbReference>
<dbReference type="CTD" id="4694"/>
<feature type="transmembrane region" description="Helical" evidence="16">
    <location>
        <begin position="6"/>
        <end position="27"/>
    </location>
</feature>
<evidence type="ECO:0000256" key="2">
    <source>
        <dbReference type="ARBA" id="ARBA00004298"/>
    </source>
</evidence>
<evidence type="ECO:0000256" key="6">
    <source>
        <dbReference type="ARBA" id="ARBA00022448"/>
    </source>
</evidence>
<keyword evidence="12" id="KW-0496">Mitochondrion</keyword>
<evidence type="ECO:0000256" key="9">
    <source>
        <dbReference type="ARBA" id="ARBA00022792"/>
    </source>
</evidence>
<evidence type="ECO:0000256" key="5">
    <source>
        <dbReference type="ARBA" id="ARBA00016392"/>
    </source>
</evidence>
<evidence type="ECO:0000256" key="1">
    <source>
        <dbReference type="ARBA" id="ARBA00003195"/>
    </source>
</evidence>
<comment type="function">
    <text evidence="1">Accessory subunit of the mitochondrial membrane respiratory chain NADH dehydrogenase (Complex I), that is believed not to be involved in catalysis. Complex I functions in the transfer of electrons from NADH to the respiratory chain. The immediate electron acceptor for the enzyme is believed to be ubiquinone.</text>
</comment>
<keyword evidence="13 16" id="KW-0472">Membrane</keyword>
<dbReference type="GeneID" id="102177419"/>
<evidence type="ECO:0000256" key="3">
    <source>
        <dbReference type="ARBA" id="ARBA00009960"/>
    </source>
</evidence>
<name>A0A452DK34_CAPHI</name>
<organism evidence="17 18">
    <name type="scientific">Capra hircus</name>
    <name type="common">Goat</name>
    <dbReference type="NCBI Taxonomy" id="9925"/>
    <lineage>
        <taxon>Eukaryota</taxon>
        <taxon>Metazoa</taxon>
        <taxon>Chordata</taxon>
        <taxon>Craniata</taxon>
        <taxon>Vertebrata</taxon>
        <taxon>Euteleostomi</taxon>
        <taxon>Mammalia</taxon>
        <taxon>Eutheria</taxon>
        <taxon>Laurasiatheria</taxon>
        <taxon>Artiodactyla</taxon>
        <taxon>Ruminantia</taxon>
        <taxon>Pecora</taxon>
        <taxon>Bovidae</taxon>
        <taxon>Caprinae</taxon>
        <taxon>Capra</taxon>
    </lineage>
</organism>
<dbReference type="PANTHER" id="PTHR17098">
    <property type="entry name" value="NADH-UBIQUINONE OXIDOREDUCTASE MWFE SUBUNIT"/>
    <property type="match status" value="1"/>
</dbReference>
<dbReference type="Bgee" id="ENSCHIG00000000140">
    <property type="expression patterns" value="Expressed in adult mammalian kidney and 17 other cell types or tissues"/>
</dbReference>
<dbReference type="OrthoDB" id="1920692at2759"/>
<evidence type="ECO:0000256" key="16">
    <source>
        <dbReference type="SAM" id="Phobius"/>
    </source>
</evidence>
<evidence type="ECO:0000256" key="13">
    <source>
        <dbReference type="ARBA" id="ARBA00023136"/>
    </source>
</evidence>
<comment type="subunit">
    <text evidence="4">Complex I is composed of 45 different subunits.</text>
</comment>
<dbReference type="STRING" id="9925.ENSCHIP00000000186"/>
<dbReference type="Proteomes" id="UP000291000">
    <property type="component" value="Unassembled WGS sequence"/>
</dbReference>
<keyword evidence="10" id="KW-0249">Electron transport</keyword>
<evidence type="ECO:0000256" key="12">
    <source>
        <dbReference type="ARBA" id="ARBA00023128"/>
    </source>
</evidence>
<evidence type="ECO:0000313" key="17">
    <source>
        <dbReference type="Ensembl" id="ENSCHIP00000000186.1"/>
    </source>
</evidence>
<comment type="similarity">
    <text evidence="3">Belongs to the complex I NDUFA1 subunit family.</text>
</comment>
<evidence type="ECO:0000256" key="11">
    <source>
        <dbReference type="ARBA" id="ARBA00022989"/>
    </source>
</evidence>
<accession>A0A452DK34</accession>
<dbReference type="OMA" id="VMAVCLM"/>
<evidence type="ECO:0000256" key="14">
    <source>
        <dbReference type="ARBA" id="ARBA00029847"/>
    </source>
</evidence>
<evidence type="ECO:0000313" key="18">
    <source>
        <dbReference type="Proteomes" id="UP000291000"/>
    </source>
</evidence>
<comment type="subcellular location">
    <subcellularLocation>
        <location evidence="2">Mitochondrion inner membrane</location>
        <topology evidence="2">Single-pass membrane protein</topology>
        <orientation evidence="2">Matrix side</orientation>
    </subcellularLocation>
</comment>
<dbReference type="GeneTree" id="ENSGT00390000007560"/>
<dbReference type="KEGG" id="chx:102177419"/>
<sequence>MWFEVLPGIAVMGVCLFIPGMATARIHRFSNGGKEKRVAHYSYQWYLMERDRRVSGVNRYYVSKGLENID</sequence>
<dbReference type="RefSeq" id="XP_017899752.1">
    <property type="nucleotide sequence ID" value="XM_018044263.1"/>
</dbReference>
<dbReference type="GO" id="GO:0005743">
    <property type="term" value="C:mitochondrial inner membrane"/>
    <property type="evidence" value="ECO:0007669"/>
    <property type="project" value="UniProtKB-SubCell"/>
</dbReference>
<evidence type="ECO:0000256" key="4">
    <source>
        <dbReference type="ARBA" id="ARBA00011533"/>
    </source>
</evidence>
<proteinExistence type="inferred from homology"/>
<dbReference type="Ensembl" id="ENSCHIT00000000210.1">
    <property type="protein sequence ID" value="ENSCHIP00000000186.1"/>
    <property type="gene ID" value="ENSCHIG00000000140.1"/>
</dbReference>
<reference evidence="17" key="3">
    <citation type="submission" date="2025-05" db="UniProtKB">
        <authorList>
            <consortium name="Ensembl"/>
        </authorList>
    </citation>
    <scope>IDENTIFICATION</scope>
</reference>
<protein>
    <recommendedName>
        <fullName evidence="5">NADH dehydrogenase [ubiquinone] 1 alpha subcomplex subunit 1</fullName>
    </recommendedName>
    <alternativeName>
        <fullName evidence="15">Complex I-MWFE</fullName>
    </alternativeName>
    <alternativeName>
        <fullName evidence="14">NADH-ubiquinone oxidoreductase MWFE subunit</fullName>
    </alternativeName>
</protein>
<dbReference type="InterPro" id="IPR017384">
    <property type="entry name" value="NADH_Ub_cplx-1_asu_su-1"/>
</dbReference>
<keyword evidence="18" id="KW-1185">Reference proteome</keyword>
<keyword evidence="7" id="KW-0679">Respiratory chain</keyword>
<keyword evidence="11 16" id="KW-1133">Transmembrane helix</keyword>
<dbReference type="PANTHER" id="PTHR17098:SF2">
    <property type="entry name" value="NADH DEHYDROGENASE [UBIQUINONE] 1 ALPHA SUBCOMPLEX SUBUNIT 1"/>
    <property type="match status" value="1"/>
</dbReference>
<dbReference type="AlphaFoldDB" id="A0A452DK34"/>